<dbReference type="InterPro" id="IPR050863">
    <property type="entry name" value="CenT-Element_Derived"/>
</dbReference>
<reference evidence="5" key="1">
    <citation type="submission" date="2018-04" db="EMBL/GenBank/DDBJ databases">
        <title>Transcriptome assembly of Sipha flava.</title>
        <authorList>
            <person name="Scully E.D."/>
            <person name="Geib S.M."/>
            <person name="Palmer N.A."/>
            <person name="Koch K."/>
            <person name="Bradshaw J."/>
            <person name="Heng-Moss T."/>
            <person name="Sarath G."/>
        </authorList>
    </citation>
    <scope>NUCLEOTIDE SEQUENCE</scope>
</reference>
<protein>
    <submittedName>
        <fullName evidence="5">Tigger transposable element-derived protein 4</fullName>
    </submittedName>
</protein>
<evidence type="ECO:0000256" key="3">
    <source>
        <dbReference type="ARBA" id="ARBA00023242"/>
    </source>
</evidence>
<dbReference type="PANTHER" id="PTHR19303:SF73">
    <property type="entry name" value="PROTEIN PDC2"/>
    <property type="match status" value="1"/>
</dbReference>
<dbReference type="GO" id="GO:0005634">
    <property type="term" value="C:nucleus"/>
    <property type="evidence" value="ECO:0007669"/>
    <property type="project" value="UniProtKB-SubCell"/>
</dbReference>
<dbReference type="InterPro" id="IPR006600">
    <property type="entry name" value="HTH_CenpB_DNA-bd_dom"/>
</dbReference>
<evidence type="ECO:0000313" key="5">
    <source>
        <dbReference type="EMBL" id="MBY70756.1"/>
    </source>
</evidence>
<dbReference type="Pfam" id="PF04218">
    <property type="entry name" value="CENP-B_N"/>
    <property type="match status" value="1"/>
</dbReference>
<feature type="domain" description="HTH CENPB-type" evidence="4">
    <location>
        <begin position="58"/>
        <end position="129"/>
    </location>
</feature>
<dbReference type="SUPFAM" id="SSF46689">
    <property type="entry name" value="Homeodomain-like"/>
    <property type="match status" value="2"/>
</dbReference>
<dbReference type="PROSITE" id="PS51253">
    <property type="entry name" value="HTH_CENPB"/>
    <property type="match status" value="1"/>
</dbReference>
<comment type="subcellular location">
    <subcellularLocation>
        <location evidence="1">Nucleus</location>
    </subcellularLocation>
</comment>
<dbReference type="PANTHER" id="PTHR19303">
    <property type="entry name" value="TRANSPOSON"/>
    <property type="match status" value="1"/>
</dbReference>
<dbReference type="OrthoDB" id="6585662at2759"/>
<keyword evidence="2" id="KW-0238">DNA-binding</keyword>
<keyword evidence="3" id="KW-0539">Nucleus</keyword>
<evidence type="ECO:0000256" key="2">
    <source>
        <dbReference type="ARBA" id="ARBA00023125"/>
    </source>
</evidence>
<evidence type="ECO:0000256" key="1">
    <source>
        <dbReference type="ARBA" id="ARBA00004123"/>
    </source>
</evidence>
<proteinExistence type="predicted"/>
<name>A0A2S2PZ02_9HEMI</name>
<dbReference type="GO" id="GO:0003677">
    <property type="term" value="F:DNA binding"/>
    <property type="evidence" value="ECO:0007669"/>
    <property type="project" value="UniProtKB-KW"/>
</dbReference>
<dbReference type="Pfam" id="PF03221">
    <property type="entry name" value="HTH_Tnp_Tc5"/>
    <property type="match status" value="1"/>
</dbReference>
<dbReference type="InterPro" id="IPR009057">
    <property type="entry name" value="Homeodomain-like_sf"/>
</dbReference>
<dbReference type="SMART" id="SM00674">
    <property type="entry name" value="CENPB"/>
    <property type="match status" value="1"/>
</dbReference>
<dbReference type="InterPro" id="IPR007889">
    <property type="entry name" value="HTH_Psq"/>
</dbReference>
<sequence length="141" mass="16387">MSHRQFMLDEKIGIIGRLKNGEKNSIIAKEFGISWSMISTICKNLDTLKNMFQTMSLKTKRLRITQYKDREEAVIIRFKQQRCTNVPISGPILQTKTDQLAEIMKIENFKCSASWIQRFRQRHNIVFGKISGESSAVKTEM</sequence>
<evidence type="ECO:0000259" key="4">
    <source>
        <dbReference type="PROSITE" id="PS51253"/>
    </source>
</evidence>
<dbReference type="Gene3D" id="1.10.10.60">
    <property type="entry name" value="Homeodomain-like"/>
    <property type="match status" value="2"/>
</dbReference>
<dbReference type="AlphaFoldDB" id="A0A2S2PZ02"/>
<accession>A0A2S2PZ02</accession>
<dbReference type="EMBL" id="GGMS01001553">
    <property type="protein sequence ID" value="MBY70756.1"/>
    <property type="molecule type" value="Transcribed_RNA"/>
</dbReference>
<organism evidence="5">
    <name type="scientific">Sipha flava</name>
    <name type="common">yellow sugarcane aphid</name>
    <dbReference type="NCBI Taxonomy" id="143950"/>
    <lineage>
        <taxon>Eukaryota</taxon>
        <taxon>Metazoa</taxon>
        <taxon>Ecdysozoa</taxon>
        <taxon>Arthropoda</taxon>
        <taxon>Hexapoda</taxon>
        <taxon>Insecta</taxon>
        <taxon>Pterygota</taxon>
        <taxon>Neoptera</taxon>
        <taxon>Paraneoptera</taxon>
        <taxon>Hemiptera</taxon>
        <taxon>Sternorrhyncha</taxon>
        <taxon>Aphidomorpha</taxon>
        <taxon>Aphidoidea</taxon>
        <taxon>Aphididae</taxon>
        <taxon>Sipha</taxon>
    </lineage>
</organism>
<gene>
    <name evidence="5" type="primary">Tigd4_2</name>
    <name evidence="5" type="ORF">g.171323</name>
</gene>